<keyword evidence="2" id="KW-1185">Reference proteome</keyword>
<comment type="caution">
    <text evidence="1">The sequence shown here is derived from an EMBL/GenBank/DDBJ whole genome shotgun (WGS) entry which is preliminary data.</text>
</comment>
<dbReference type="RefSeq" id="WP_395132623.1">
    <property type="nucleotide sequence ID" value="NZ_JBIMPR010000003.1"/>
</dbReference>
<reference evidence="1 2" key="1">
    <citation type="submission" date="2024-10" db="EMBL/GenBank/DDBJ databases">
        <title>Paracoccus drimophilus sp. nov., a novel bacterium from corn roots in Hunan.</title>
        <authorList>
            <person name="Li X."/>
        </authorList>
    </citation>
    <scope>NUCLEOTIDE SEQUENCE [LARGE SCALE GENOMIC DNA]</scope>
    <source>
        <strain evidence="1 2">NGMCC 1.201697</strain>
    </source>
</reference>
<proteinExistence type="predicted"/>
<name>A0ABW7LHE8_9RHOB</name>
<sequence length="276" mass="30199">MRAGCWQDKHPHYAKMGDGLKFIALPLLGLAALWTAPAIAQDSPDGWIVQISPYLWATGLDGDISPFRSGPTVSIERDFSEVMDSLNLGGFINFWARNGRFVLSGDMMFVDTTDSKAGTLPALPGLPAGLPVSGDVDTTQFMATVQGGYRFHDAPGLTVDGLAGLRFWHISNELTVRALGQSRRFKESFSWVDPVIGMRALARISERWSFQAQADVGGFGMGSDQTWSALATFNYIITDNGSVSFGYKIMDVDYDDDGHVFDARLQGPVIGVTWRF</sequence>
<evidence type="ECO:0000313" key="2">
    <source>
        <dbReference type="Proteomes" id="UP001609376"/>
    </source>
</evidence>
<dbReference type="InterPro" id="IPR011250">
    <property type="entry name" value="OMP/PagP_B-barrel"/>
</dbReference>
<accession>A0ABW7LHE8</accession>
<dbReference type="EMBL" id="JBIMPR010000003">
    <property type="protein sequence ID" value="MFH5773766.1"/>
    <property type="molecule type" value="Genomic_DNA"/>
</dbReference>
<evidence type="ECO:0008006" key="3">
    <source>
        <dbReference type="Google" id="ProtNLM"/>
    </source>
</evidence>
<evidence type="ECO:0000313" key="1">
    <source>
        <dbReference type="EMBL" id="MFH5773766.1"/>
    </source>
</evidence>
<gene>
    <name evidence="1" type="ORF">ACHFJ0_05890</name>
</gene>
<protein>
    <recommendedName>
        <fullName evidence="3">Outer membrane protein beta-barrel domain-containing protein</fullName>
    </recommendedName>
</protein>
<dbReference type="SUPFAM" id="SSF56925">
    <property type="entry name" value="OMPA-like"/>
    <property type="match status" value="1"/>
</dbReference>
<dbReference type="Proteomes" id="UP001609376">
    <property type="component" value="Unassembled WGS sequence"/>
</dbReference>
<organism evidence="1 2">
    <name type="scientific">Paracoccus broussonetiae subsp. drimophilus</name>
    <dbReference type="NCBI Taxonomy" id="3373869"/>
    <lineage>
        <taxon>Bacteria</taxon>
        <taxon>Pseudomonadati</taxon>
        <taxon>Pseudomonadota</taxon>
        <taxon>Alphaproteobacteria</taxon>
        <taxon>Rhodobacterales</taxon>
        <taxon>Paracoccaceae</taxon>
        <taxon>Paracoccus</taxon>
        <taxon>Paracoccus broussonetiae</taxon>
    </lineage>
</organism>